<accession>A0A7W9SLG0</accession>
<dbReference type="RefSeq" id="WP_184192442.1">
    <property type="nucleotide sequence ID" value="NZ_JACHGW010000001.1"/>
</dbReference>
<evidence type="ECO:0000313" key="2">
    <source>
        <dbReference type="Proteomes" id="UP000520814"/>
    </source>
</evidence>
<evidence type="ECO:0000313" key="1">
    <source>
        <dbReference type="EMBL" id="MBB6048816.1"/>
    </source>
</evidence>
<sequence>MTKIEPIATWTTREAAFVLGASGAWLALARRRDGRSYVAPGQPAPVLQVRVAGKLHAPETARWDGRSRRLTLGFGTSGVSATLAIQAKPTHLMLELVEVTPKETVELVVWGPYPTVIGETIGEIVGVVRDAETALGIQALNAKTLGGFPGQESDIEPDYTADDTGTYPDLPDALKKDQLFRGDTARRTAFGSVVQAYCRSRVAERVIPNWGIEKFPAPAFDDGGMVGSKLALFLCPAAKALDTIGAIEVAEGLPHPLLDGVWAKKSPRATDSYLIVDFSEATIDRAIEMTLKAGLRYLYHSSPFETWGHFRLKPSLFPHGVAGLRECVERAKKAGVRVGFHTLSNFLTPNDPYVTPRPDPRLARSGRSTLTAGVSPTQTELPIADPEPFLKKTALSTVALGDELIRYESVSPSAPWRLLGCQRGAWGTQAAAHASQSTIGKLLDHDYKVFLTDASLTQEVAKNIAALCNQAGTLQISLDGLEGNWSTGMGQYGRTLFTQSWYSTLAPELKGQINDASNPGHFNWHVYTRMNWGEPWYAGFRESQTLYRFKNQLHYSRNLMPRMLGWFALRPETTLEDAEWLLARAAGFDTGFALATSLASTAQLSADPLSAETAKRFGTIPAILEAIHQWETARRTGAFPESLKAELRDNTREFHLEPVGANQWDLYPVQAGQRGKPTRLRGKRK</sequence>
<dbReference type="EMBL" id="JACHGW010000001">
    <property type="protein sequence ID" value="MBB6048816.1"/>
    <property type="molecule type" value="Genomic_DNA"/>
</dbReference>
<organism evidence="1 2">
    <name type="scientific">Armatimonas rosea</name>
    <dbReference type="NCBI Taxonomy" id="685828"/>
    <lineage>
        <taxon>Bacteria</taxon>
        <taxon>Bacillati</taxon>
        <taxon>Armatimonadota</taxon>
        <taxon>Armatimonadia</taxon>
        <taxon>Armatimonadales</taxon>
        <taxon>Armatimonadaceae</taxon>
        <taxon>Armatimonas</taxon>
    </lineage>
</organism>
<proteinExistence type="predicted"/>
<dbReference type="AlphaFoldDB" id="A0A7W9SLG0"/>
<reference evidence="1 2" key="1">
    <citation type="submission" date="2020-08" db="EMBL/GenBank/DDBJ databases">
        <title>Genomic Encyclopedia of Type Strains, Phase IV (KMG-IV): sequencing the most valuable type-strain genomes for metagenomic binning, comparative biology and taxonomic classification.</title>
        <authorList>
            <person name="Goeker M."/>
        </authorList>
    </citation>
    <scope>NUCLEOTIDE SEQUENCE [LARGE SCALE GENOMIC DNA]</scope>
    <source>
        <strain evidence="1 2">DSM 23562</strain>
    </source>
</reference>
<protein>
    <submittedName>
        <fullName evidence="1">Uncharacterized protein</fullName>
    </submittedName>
</protein>
<dbReference type="Proteomes" id="UP000520814">
    <property type="component" value="Unassembled WGS sequence"/>
</dbReference>
<name>A0A7W9SLG0_ARMRO</name>
<gene>
    <name evidence="1" type="ORF">HNQ39_000578</name>
</gene>
<comment type="caution">
    <text evidence="1">The sequence shown here is derived from an EMBL/GenBank/DDBJ whole genome shotgun (WGS) entry which is preliminary data.</text>
</comment>
<keyword evidence="2" id="KW-1185">Reference proteome</keyword>